<sequence>MLILQSCTRACKGQLALPARRRGFQSLHKPTSTAGEQAPIKTESLIRKHIVSDSPKWKQNLQKEPFFSSNTASPRPNAKKRPPRIRIENNGAKQNEGLQRPAASNDQSAATKSLEESLESKHDSGSPRLPRQRPGSGSDKAPHTGTLRSVKSQGAQDQNSQELTHFEELFPFEAAQERARKAQAQIQAQDPQDQITPHHRPLEFSHVENTDNSLASLLDDEDHSALTQPSPSTSTSTSSASPPYSTQPSQRLSLDPLVAVMLVLNTASPSLSEADFRRIAPKGKHIKEWTGPGELLKVFPGRDPRTLQQLSHYFLLFRNIEHARIYRDHVRELHERAKERMPTSMESPLTLLPPRVGPRASYVPGDDETSGVGGSSSSRSGDEKNGSEQEDLEQKEVEEEDPNALLYNALLYNADDPIIAALHDYALIPPSQPLEFSTLKAPFSASQARLLHNEGYADITRAGRDVEDRTGRAVLFYAEGCREFSLDMIRHALAVDNWQRGMVWQCVIHKIGWDDEVVPHQEYEEGHAATLGDVMGEEMQGPGGAGMNRWILTFKEKEEARRFVRRWHLRAFPMGQEEEDVNVSAEILW</sequence>
<comment type="caution">
    <text evidence="2">The sequence shown here is derived from an EMBL/GenBank/DDBJ whole genome shotgun (WGS) entry which is preliminary data.</text>
</comment>
<gene>
    <name evidence="2" type="ORF">OHK93_004121</name>
</gene>
<name>A0AA43QHU5_9LECA</name>
<feature type="compositionally biased region" description="Polar residues" evidence="1">
    <location>
        <begin position="146"/>
        <end position="160"/>
    </location>
</feature>
<accession>A0AA43QHU5</accession>
<feature type="compositionally biased region" description="Polar residues" evidence="1">
    <location>
        <begin position="57"/>
        <end position="74"/>
    </location>
</feature>
<feature type="compositionally biased region" description="Low complexity" evidence="1">
    <location>
        <begin position="227"/>
        <end position="250"/>
    </location>
</feature>
<proteinExistence type="predicted"/>
<organism evidence="2 3">
    <name type="scientific">Ramalina farinacea</name>
    <dbReference type="NCBI Taxonomy" id="258253"/>
    <lineage>
        <taxon>Eukaryota</taxon>
        <taxon>Fungi</taxon>
        <taxon>Dikarya</taxon>
        <taxon>Ascomycota</taxon>
        <taxon>Pezizomycotina</taxon>
        <taxon>Lecanoromycetes</taxon>
        <taxon>OSLEUM clade</taxon>
        <taxon>Lecanoromycetidae</taxon>
        <taxon>Lecanorales</taxon>
        <taxon>Lecanorineae</taxon>
        <taxon>Ramalinaceae</taxon>
        <taxon>Ramalina</taxon>
    </lineage>
</organism>
<feature type="compositionally biased region" description="Basic and acidic residues" evidence="1">
    <location>
        <begin position="380"/>
        <end position="395"/>
    </location>
</feature>
<feature type="region of interest" description="Disordered" evidence="1">
    <location>
        <begin position="337"/>
        <end position="399"/>
    </location>
</feature>
<dbReference type="Proteomes" id="UP001161017">
    <property type="component" value="Unassembled WGS sequence"/>
</dbReference>
<feature type="region of interest" description="Disordered" evidence="1">
    <location>
        <begin position="53"/>
        <end position="160"/>
    </location>
</feature>
<feature type="region of interest" description="Disordered" evidence="1">
    <location>
        <begin position="222"/>
        <end position="250"/>
    </location>
</feature>
<evidence type="ECO:0000313" key="3">
    <source>
        <dbReference type="Proteomes" id="UP001161017"/>
    </source>
</evidence>
<reference evidence="2" key="1">
    <citation type="journal article" date="2023" name="Genome Biol. Evol.">
        <title>First Whole Genome Sequence and Flow Cytometry Genome Size Data for the Lichen-Forming Fungus Ramalina farinacea (Ascomycota).</title>
        <authorList>
            <person name="Llewellyn T."/>
            <person name="Mian S."/>
            <person name="Hill R."/>
            <person name="Leitch I.J."/>
            <person name="Gaya E."/>
        </authorList>
    </citation>
    <scope>NUCLEOTIDE SEQUENCE</scope>
    <source>
        <strain evidence="2">LIQ254RAFAR</strain>
    </source>
</reference>
<feature type="compositionally biased region" description="Low complexity" evidence="1">
    <location>
        <begin position="182"/>
        <end position="195"/>
    </location>
</feature>
<evidence type="ECO:0000313" key="2">
    <source>
        <dbReference type="EMBL" id="MDI1485932.1"/>
    </source>
</evidence>
<protein>
    <submittedName>
        <fullName evidence="2">Uncharacterized protein</fullName>
    </submittedName>
</protein>
<dbReference type="AlphaFoldDB" id="A0AA43QHU5"/>
<dbReference type="EMBL" id="JAPUFD010000002">
    <property type="protein sequence ID" value="MDI1485932.1"/>
    <property type="molecule type" value="Genomic_DNA"/>
</dbReference>
<keyword evidence="3" id="KW-1185">Reference proteome</keyword>
<feature type="compositionally biased region" description="Basic and acidic residues" evidence="1">
    <location>
        <begin position="113"/>
        <end position="125"/>
    </location>
</feature>
<feature type="region of interest" description="Disordered" evidence="1">
    <location>
        <begin position="177"/>
        <end position="198"/>
    </location>
</feature>
<feature type="compositionally biased region" description="Polar residues" evidence="1">
    <location>
        <begin position="91"/>
        <end position="111"/>
    </location>
</feature>
<evidence type="ECO:0000256" key="1">
    <source>
        <dbReference type="SAM" id="MobiDB-lite"/>
    </source>
</evidence>